<sequence>MQGKDESLMGLQAGCFNLSHFSRRMCCLVSLAVWGLALSPKIIKMHYCHSCSLVVSVRSFSTHLHLFHTLKSELSGRHFRSNEEVRLAVKNFFRSLGTDFYQAGFLKLISRYDKCINVGGEYVEK</sequence>
<evidence type="ECO:0000313" key="1">
    <source>
        <dbReference type="EMBL" id="GBN10413.1"/>
    </source>
</evidence>
<keyword evidence="2" id="KW-1185">Reference proteome</keyword>
<protein>
    <recommendedName>
        <fullName evidence="3">Histone-lysine N-methyltransferase SETMAR</fullName>
    </recommendedName>
</protein>
<dbReference type="InterPro" id="IPR036397">
    <property type="entry name" value="RNaseH_sf"/>
</dbReference>
<dbReference type="OrthoDB" id="616263at2759"/>
<evidence type="ECO:0000313" key="2">
    <source>
        <dbReference type="Proteomes" id="UP000499080"/>
    </source>
</evidence>
<dbReference type="PANTHER" id="PTHR46060:SF1">
    <property type="entry name" value="MARINER MOS1 TRANSPOSASE-LIKE PROTEIN"/>
    <property type="match status" value="1"/>
</dbReference>
<accession>A0A4Y2L9A9</accession>
<gene>
    <name evidence="1" type="ORF">AVEN_12166_1</name>
</gene>
<dbReference type="PANTHER" id="PTHR46060">
    <property type="entry name" value="MARINER MOS1 TRANSPOSASE-LIKE PROTEIN"/>
    <property type="match status" value="1"/>
</dbReference>
<reference evidence="1 2" key="1">
    <citation type="journal article" date="2019" name="Sci. Rep.">
        <title>Orb-weaving spider Araneus ventricosus genome elucidates the spidroin gene catalogue.</title>
        <authorList>
            <person name="Kono N."/>
            <person name="Nakamura H."/>
            <person name="Ohtoshi R."/>
            <person name="Moran D.A.P."/>
            <person name="Shinohara A."/>
            <person name="Yoshida Y."/>
            <person name="Fujiwara M."/>
            <person name="Mori M."/>
            <person name="Tomita M."/>
            <person name="Arakawa K."/>
        </authorList>
    </citation>
    <scope>NUCLEOTIDE SEQUENCE [LARGE SCALE GENOMIC DNA]</scope>
</reference>
<organism evidence="1 2">
    <name type="scientific">Araneus ventricosus</name>
    <name type="common">Orbweaver spider</name>
    <name type="synonym">Epeira ventricosa</name>
    <dbReference type="NCBI Taxonomy" id="182803"/>
    <lineage>
        <taxon>Eukaryota</taxon>
        <taxon>Metazoa</taxon>
        <taxon>Ecdysozoa</taxon>
        <taxon>Arthropoda</taxon>
        <taxon>Chelicerata</taxon>
        <taxon>Arachnida</taxon>
        <taxon>Araneae</taxon>
        <taxon>Araneomorphae</taxon>
        <taxon>Entelegynae</taxon>
        <taxon>Araneoidea</taxon>
        <taxon>Araneidae</taxon>
        <taxon>Araneus</taxon>
    </lineage>
</organism>
<dbReference type="EMBL" id="BGPR01005462">
    <property type="protein sequence ID" value="GBN10413.1"/>
    <property type="molecule type" value="Genomic_DNA"/>
</dbReference>
<comment type="caution">
    <text evidence="1">The sequence shown here is derived from an EMBL/GenBank/DDBJ whole genome shotgun (WGS) entry which is preliminary data.</text>
</comment>
<proteinExistence type="predicted"/>
<evidence type="ECO:0008006" key="3">
    <source>
        <dbReference type="Google" id="ProtNLM"/>
    </source>
</evidence>
<dbReference type="InterPro" id="IPR052709">
    <property type="entry name" value="Transposase-MT_Hybrid"/>
</dbReference>
<dbReference type="GO" id="GO:0003676">
    <property type="term" value="F:nucleic acid binding"/>
    <property type="evidence" value="ECO:0007669"/>
    <property type="project" value="InterPro"/>
</dbReference>
<dbReference type="AlphaFoldDB" id="A0A4Y2L9A9"/>
<dbReference type="Gene3D" id="3.30.420.10">
    <property type="entry name" value="Ribonuclease H-like superfamily/Ribonuclease H"/>
    <property type="match status" value="1"/>
</dbReference>
<dbReference type="Proteomes" id="UP000499080">
    <property type="component" value="Unassembled WGS sequence"/>
</dbReference>
<name>A0A4Y2L9A9_ARAVE</name>